<dbReference type="AlphaFoldDB" id="A0A542E2Z1"/>
<name>A0A542E2Z1_9MICO</name>
<organism evidence="4 5">
    <name type="scientific">Lapillicoccus jejuensis</name>
    <dbReference type="NCBI Taxonomy" id="402171"/>
    <lineage>
        <taxon>Bacteria</taxon>
        <taxon>Bacillati</taxon>
        <taxon>Actinomycetota</taxon>
        <taxon>Actinomycetes</taxon>
        <taxon>Micrococcales</taxon>
        <taxon>Intrasporangiaceae</taxon>
        <taxon>Lapillicoccus</taxon>
    </lineage>
</organism>
<dbReference type="SUPFAM" id="SSF142906">
    <property type="entry name" value="YjbR-like"/>
    <property type="match status" value="1"/>
</dbReference>
<dbReference type="GO" id="GO:0070967">
    <property type="term" value="F:coenzyme F420 binding"/>
    <property type="evidence" value="ECO:0007669"/>
    <property type="project" value="TreeGrafter"/>
</dbReference>
<keyword evidence="1" id="KW-0560">Oxidoreductase</keyword>
<dbReference type="GO" id="GO:0016627">
    <property type="term" value="F:oxidoreductase activity, acting on the CH-CH group of donors"/>
    <property type="evidence" value="ECO:0007669"/>
    <property type="project" value="TreeGrafter"/>
</dbReference>
<feature type="domain" description="Pyridoxamine 5'-phosphate oxidase N-terminal" evidence="3">
    <location>
        <begin position="13"/>
        <end position="136"/>
    </location>
</feature>
<accession>A0A542E2Z1</accession>
<dbReference type="PANTHER" id="PTHR35176:SF2">
    <property type="entry name" value="F420H(2)-DEPENDENT REDUCTASE RV1155"/>
    <property type="match status" value="1"/>
</dbReference>
<dbReference type="SUPFAM" id="SSF50475">
    <property type="entry name" value="FMN-binding split barrel"/>
    <property type="match status" value="1"/>
</dbReference>
<dbReference type="PANTHER" id="PTHR35176">
    <property type="entry name" value="HEME OXYGENASE HI_0854-RELATED"/>
    <property type="match status" value="1"/>
</dbReference>
<proteinExistence type="predicted"/>
<evidence type="ECO:0000256" key="1">
    <source>
        <dbReference type="ARBA" id="ARBA00023002"/>
    </source>
</evidence>
<feature type="compositionally biased region" description="Gly residues" evidence="2">
    <location>
        <begin position="169"/>
        <end position="179"/>
    </location>
</feature>
<evidence type="ECO:0000313" key="5">
    <source>
        <dbReference type="Proteomes" id="UP000317893"/>
    </source>
</evidence>
<evidence type="ECO:0000259" key="3">
    <source>
        <dbReference type="Pfam" id="PF01243"/>
    </source>
</evidence>
<gene>
    <name evidence="4" type="ORF">FB458_2810</name>
</gene>
<evidence type="ECO:0000313" key="4">
    <source>
        <dbReference type="EMBL" id="TQJ09697.1"/>
    </source>
</evidence>
<dbReference type="GO" id="GO:0005829">
    <property type="term" value="C:cytosol"/>
    <property type="evidence" value="ECO:0007669"/>
    <property type="project" value="TreeGrafter"/>
</dbReference>
<dbReference type="Proteomes" id="UP000317893">
    <property type="component" value="Unassembled WGS sequence"/>
</dbReference>
<reference evidence="4 5" key="1">
    <citation type="submission" date="2019-06" db="EMBL/GenBank/DDBJ databases">
        <title>Sequencing the genomes of 1000 actinobacteria strains.</title>
        <authorList>
            <person name="Klenk H.-P."/>
        </authorList>
    </citation>
    <scope>NUCLEOTIDE SEQUENCE [LARGE SCALE GENOMIC DNA]</scope>
    <source>
        <strain evidence="4 5">DSM 18607</strain>
    </source>
</reference>
<dbReference type="NCBIfam" id="TIGR03618">
    <property type="entry name" value="Rv1155_F420"/>
    <property type="match status" value="1"/>
</dbReference>
<dbReference type="InterPro" id="IPR019920">
    <property type="entry name" value="F420-binding_dom_put"/>
</dbReference>
<comment type="caution">
    <text evidence="4">The sequence shown here is derived from an EMBL/GenBank/DDBJ whole genome shotgun (WGS) entry which is preliminary data.</text>
</comment>
<dbReference type="InterPro" id="IPR012349">
    <property type="entry name" value="Split_barrel_FMN-bd"/>
</dbReference>
<protein>
    <submittedName>
        <fullName evidence="4">PPOX class probable F420-dependent enzyme</fullName>
    </submittedName>
</protein>
<dbReference type="InterPro" id="IPR011576">
    <property type="entry name" value="Pyridox_Oxase_N"/>
</dbReference>
<feature type="region of interest" description="Disordered" evidence="2">
    <location>
        <begin position="135"/>
        <end position="179"/>
    </location>
</feature>
<dbReference type="Gene3D" id="2.30.110.10">
    <property type="entry name" value="Electron Transport, Fmn-binding Protein, Chain A"/>
    <property type="match status" value="1"/>
</dbReference>
<dbReference type="Gene3D" id="3.90.1150.30">
    <property type="match status" value="1"/>
</dbReference>
<keyword evidence="5" id="KW-1185">Reference proteome</keyword>
<dbReference type="Pfam" id="PF01243">
    <property type="entry name" value="PNPOx_N"/>
    <property type="match status" value="1"/>
</dbReference>
<dbReference type="InterPro" id="IPR038056">
    <property type="entry name" value="YjbR-like_sf"/>
</dbReference>
<evidence type="ECO:0000256" key="2">
    <source>
        <dbReference type="SAM" id="MobiDB-lite"/>
    </source>
</evidence>
<sequence>MPKTATNTDVDRDALLDFVRTRHHVVLTTYRKDGSPQSSPVSAGVDPQGRIVVSSYPERAKSRNAARDPRASVLVLSDDWDGPWVQVDGTAEVITLPDAVEPLVDYFRSISGEHPDWDEYRRAMTAQGKCLIRVTPPAGVRSPPAASRPGSLRTDHRPRRPGIVPGSSPGDGGGRGGLVDQGIVAQATTPLREHPLVERIRGLCTAFPGTTERLSHGEPAWFAGGRRMFVAFADHHHDHRVAVWAAALDGVQRHLLEDEPTQFFAPPYYGTRGWIGVRLDRRPDWDRVEVLVEEAWRCVAGPRLVRAYQTRP</sequence>
<dbReference type="Pfam" id="PF04237">
    <property type="entry name" value="YjbR"/>
    <property type="match status" value="1"/>
</dbReference>
<dbReference type="InterPro" id="IPR052019">
    <property type="entry name" value="F420H2_bilvrd_red/Heme_oxyg"/>
</dbReference>
<dbReference type="EMBL" id="VFMN01000001">
    <property type="protein sequence ID" value="TQJ09697.1"/>
    <property type="molecule type" value="Genomic_DNA"/>
</dbReference>
<dbReference type="InterPro" id="IPR058532">
    <property type="entry name" value="YjbR/MT2646/Rv2570-like"/>
</dbReference>